<gene>
    <name evidence="6" type="ORF">NEZAVI_LOCUS9068</name>
</gene>
<feature type="domain" description="BESS" evidence="5">
    <location>
        <begin position="261"/>
        <end position="300"/>
    </location>
</feature>
<evidence type="ECO:0008006" key="8">
    <source>
        <dbReference type="Google" id="ProtNLM"/>
    </source>
</evidence>
<dbReference type="AlphaFoldDB" id="A0A9P0HD83"/>
<dbReference type="SMART" id="SM00595">
    <property type="entry name" value="MADF"/>
    <property type="match status" value="1"/>
</dbReference>
<comment type="subcellular location">
    <subcellularLocation>
        <location evidence="1">Nucleus</location>
    </subcellularLocation>
</comment>
<dbReference type="GO" id="GO:0005667">
    <property type="term" value="C:transcription regulator complex"/>
    <property type="evidence" value="ECO:0007669"/>
    <property type="project" value="TreeGrafter"/>
</dbReference>
<name>A0A9P0HD83_NEZVI</name>
<feature type="chain" id="PRO_5040234394" description="MADF domain-containing protein" evidence="3">
    <location>
        <begin position="18"/>
        <end position="563"/>
    </location>
</feature>
<evidence type="ECO:0000256" key="3">
    <source>
        <dbReference type="SAM" id="SignalP"/>
    </source>
</evidence>
<protein>
    <recommendedName>
        <fullName evidence="8">MADF domain-containing protein</fullName>
    </recommendedName>
</protein>
<accession>A0A9P0HD83</accession>
<keyword evidence="3" id="KW-0732">Signal</keyword>
<dbReference type="EMBL" id="OV725080">
    <property type="protein sequence ID" value="CAH1399662.1"/>
    <property type="molecule type" value="Genomic_DNA"/>
</dbReference>
<reference evidence="6" key="1">
    <citation type="submission" date="2022-01" db="EMBL/GenBank/DDBJ databases">
        <authorList>
            <person name="King R."/>
        </authorList>
    </citation>
    <scope>NUCLEOTIDE SEQUENCE</scope>
</reference>
<dbReference type="PROSITE" id="PS51029">
    <property type="entry name" value="MADF"/>
    <property type="match status" value="1"/>
</dbReference>
<evidence type="ECO:0000259" key="4">
    <source>
        <dbReference type="PROSITE" id="PS51029"/>
    </source>
</evidence>
<dbReference type="PANTHER" id="PTHR12243">
    <property type="entry name" value="MADF DOMAIN TRANSCRIPTION FACTOR"/>
    <property type="match status" value="1"/>
</dbReference>
<evidence type="ECO:0000256" key="2">
    <source>
        <dbReference type="SAM" id="MobiDB-lite"/>
    </source>
</evidence>
<evidence type="ECO:0000313" key="7">
    <source>
        <dbReference type="Proteomes" id="UP001152798"/>
    </source>
</evidence>
<dbReference type="GO" id="GO:0006357">
    <property type="term" value="P:regulation of transcription by RNA polymerase II"/>
    <property type="evidence" value="ECO:0007669"/>
    <property type="project" value="TreeGrafter"/>
</dbReference>
<dbReference type="InterPro" id="IPR039353">
    <property type="entry name" value="TF_Adf1"/>
</dbReference>
<dbReference type="GO" id="GO:0005634">
    <property type="term" value="C:nucleus"/>
    <property type="evidence" value="ECO:0007669"/>
    <property type="project" value="UniProtKB-SubCell"/>
</dbReference>
<keyword evidence="1" id="KW-0539">Nucleus</keyword>
<dbReference type="Proteomes" id="UP001152798">
    <property type="component" value="Chromosome 4"/>
</dbReference>
<dbReference type="InterPro" id="IPR004210">
    <property type="entry name" value="BESS_motif"/>
</dbReference>
<feature type="domain" description="MADF" evidence="4">
    <location>
        <begin position="85"/>
        <end position="174"/>
    </location>
</feature>
<dbReference type="GO" id="GO:0003677">
    <property type="term" value="F:DNA binding"/>
    <property type="evidence" value="ECO:0007669"/>
    <property type="project" value="InterPro"/>
</dbReference>
<dbReference type="PROSITE" id="PS51031">
    <property type="entry name" value="BESS"/>
    <property type="match status" value="1"/>
</dbReference>
<organism evidence="6 7">
    <name type="scientific">Nezara viridula</name>
    <name type="common">Southern green stink bug</name>
    <name type="synonym">Cimex viridulus</name>
    <dbReference type="NCBI Taxonomy" id="85310"/>
    <lineage>
        <taxon>Eukaryota</taxon>
        <taxon>Metazoa</taxon>
        <taxon>Ecdysozoa</taxon>
        <taxon>Arthropoda</taxon>
        <taxon>Hexapoda</taxon>
        <taxon>Insecta</taxon>
        <taxon>Pterygota</taxon>
        <taxon>Neoptera</taxon>
        <taxon>Paraneoptera</taxon>
        <taxon>Hemiptera</taxon>
        <taxon>Heteroptera</taxon>
        <taxon>Panheteroptera</taxon>
        <taxon>Pentatomomorpha</taxon>
        <taxon>Pentatomoidea</taxon>
        <taxon>Pentatomidae</taxon>
        <taxon>Pentatominae</taxon>
        <taxon>Nezara</taxon>
    </lineage>
</organism>
<sequence>MGFGILSLVFLIAGAEAITNYQGIDLSERINAEMRHEAVASGLQPGVDRIREVAGGIPGQHWTRKWSGSKPAGEGPAPVIMDDELLMELVREKSELYDLAHPRYCDTPHKTKLWKEFGRKLHQDPGKCKQRWESLRSQFRKHVRNQKSKTRDSCATPTKWRYGENLQFLLPYMKERMRISSIDGSDDIEEEAEVSQESNEPIPQVKLEPQKRIGELPSIKQEPKVRKTLQYETAKRKFPAGTASFVPIKSILSERRKDYETDEYDLFFDAMKKTIKKFSAADKLLVKRQLFNMVAEIEEKYVNDRLPVFQTHYQQMYLANTQFGRHIYDPSQGSHLRASYIYEDTSESQPSSPASVHSGKDGDCSPRLEAALESRSTGSGALELAGFALHSPLRSAPLDMYVTDMRVKAADRLPRVEKCRFDRGTLALQAKLGFKEMIVSGKVELVGDGHEGKCNMTLRMRRPGLGVTVLPQRPGRARLGLSRLSTAATFVEPQFISVHAYGCKRSEKGRGEEEEKEEVTEEMEDVFMKGVRSLITRYMEARLEPALKDSLMLSLGYTLSYGR</sequence>
<keyword evidence="7" id="KW-1185">Reference proteome</keyword>
<dbReference type="InterPro" id="IPR006578">
    <property type="entry name" value="MADF-dom"/>
</dbReference>
<feature type="signal peptide" evidence="3">
    <location>
        <begin position="1"/>
        <end position="17"/>
    </location>
</feature>
<proteinExistence type="predicted"/>
<dbReference type="OrthoDB" id="6610013at2759"/>
<evidence type="ECO:0000256" key="1">
    <source>
        <dbReference type="PROSITE-ProRule" id="PRU00371"/>
    </source>
</evidence>
<feature type="region of interest" description="Disordered" evidence="2">
    <location>
        <begin position="343"/>
        <end position="366"/>
    </location>
</feature>
<evidence type="ECO:0000313" key="6">
    <source>
        <dbReference type="EMBL" id="CAH1399662.1"/>
    </source>
</evidence>
<dbReference type="Pfam" id="PF10545">
    <property type="entry name" value="MADF_DNA_bdg"/>
    <property type="match status" value="1"/>
</dbReference>
<dbReference type="PANTHER" id="PTHR12243:SF67">
    <property type="entry name" value="COREPRESSOR OF PANGOLIN, ISOFORM A-RELATED"/>
    <property type="match status" value="1"/>
</dbReference>
<evidence type="ECO:0000259" key="5">
    <source>
        <dbReference type="PROSITE" id="PS51031"/>
    </source>
</evidence>